<evidence type="ECO:0000313" key="10">
    <source>
        <dbReference type="EMBL" id="MFB9201557.1"/>
    </source>
</evidence>
<evidence type="ECO:0000256" key="3">
    <source>
        <dbReference type="ARBA" id="ARBA00022676"/>
    </source>
</evidence>
<evidence type="ECO:0000313" key="11">
    <source>
        <dbReference type="Proteomes" id="UP001589647"/>
    </source>
</evidence>
<dbReference type="InterPro" id="IPR050297">
    <property type="entry name" value="LipidA_mod_glycosyltrf_83"/>
</dbReference>
<feature type="transmembrane region" description="Helical" evidence="8">
    <location>
        <begin position="316"/>
        <end position="334"/>
    </location>
</feature>
<feature type="transmembrane region" description="Helical" evidence="8">
    <location>
        <begin position="221"/>
        <end position="242"/>
    </location>
</feature>
<name>A0ABV5IAJ6_9ACTN</name>
<keyword evidence="7 8" id="KW-0472">Membrane</keyword>
<evidence type="ECO:0000256" key="8">
    <source>
        <dbReference type="SAM" id="Phobius"/>
    </source>
</evidence>
<keyword evidence="5 8" id="KW-0812">Transmembrane</keyword>
<organism evidence="10 11">
    <name type="scientific">Nonomuraea spiralis</name>
    <dbReference type="NCBI Taxonomy" id="46182"/>
    <lineage>
        <taxon>Bacteria</taxon>
        <taxon>Bacillati</taxon>
        <taxon>Actinomycetota</taxon>
        <taxon>Actinomycetes</taxon>
        <taxon>Streptosporangiales</taxon>
        <taxon>Streptosporangiaceae</taxon>
        <taxon>Nonomuraea</taxon>
    </lineage>
</organism>
<dbReference type="EMBL" id="JBHMEI010000005">
    <property type="protein sequence ID" value="MFB9201557.1"/>
    <property type="molecule type" value="Genomic_DNA"/>
</dbReference>
<dbReference type="Pfam" id="PF13231">
    <property type="entry name" value="PMT_2"/>
    <property type="match status" value="1"/>
</dbReference>
<feature type="transmembrane region" description="Helical" evidence="8">
    <location>
        <begin position="175"/>
        <end position="201"/>
    </location>
</feature>
<comment type="caution">
    <text evidence="10">The sequence shown here is derived from an EMBL/GenBank/DDBJ whole genome shotgun (WGS) entry which is preliminary data.</text>
</comment>
<feature type="transmembrane region" description="Helical" evidence="8">
    <location>
        <begin position="24"/>
        <end position="45"/>
    </location>
</feature>
<sequence length="479" mass="50480">MTSVPAAPAAERAGAARRDGRWEVAAPVAVALAVGSWGLSGPSLWRDESVSVLVARMPFAELRRFLADLDAVHALYYLLLRPFAALPGPLEIIVRLPSVLAFAAAAYGVAALARRLAGTRAALYAGLLYALTPIAARYAQEARSYALVSAVAVLATWLLVKLLDRPSTAACLAYGASVALLGWLHLYALLLIPAHLLTAWLPALRRTLRARAGASGPGPSGAVRSLAAVAAAGAALVPLLVLAAGQKDAQVFWLKPPGWAELAAFPGEVAGAGAVVLFAAAVWGAGRAPAVAVWAALPVVLSFAISQVQPVYHPRYVLFAVPLLALLAGIGLAALPRRAVPVVVLALFAALVLPAQVALRQPASRPDDLRTLAATLAAEERPGDRVLFVPGRFRLFVAVYGGPYERLTDLTRVPGAPGPRTAAELDAALKGVDRVWLISPRIGTKYADDERYRTLQRTLTPGQTRTYGSIHLSLWTRNN</sequence>
<dbReference type="InterPro" id="IPR038731">
    <property type="entry name" value="RgtA/B/C-like"/>
</dbReference>
<keyword evidence="3 10" id="KW-0328">Glycosyltransferase</keyword>
<proteinExistence type="predicted"/>
<evidence type="ECO:0000256" key="5">
    <source>
        <dbReference type="ARBA" id="ARBA00022692"/>
    </source>
</evidence>
<dbReference type="RefSeq" id="WP_189649860.1">
    <property type="nucleotide sequence ID" value="NZ_BMRC01000011.1"/>
</dbReference>
<keyword evidence="6 8" id="KW-1133">Transmembrane helix</keyword>
<comment type="subcellular location">
    <subcellularLocation>
        <location evidence="1">Cell membrane</location>
        <topology evidence="1">Multi-pass membrane protein</topology>
    </subcellularLocation>
</comment>
<feature type="transmembrane region" description="Helical" evidence="8">
    <location>
        <begin position="291"/>
        <end position="309"/>
    </location>
</feature>
<dbReference type="EC" id="2.4.-.-" evidence="10"/>
<reference evidence="10 11" key="1">
    <citation type="submission" date="2024-09" db="EMBL/GenBank/DDBJ databases">
        <authorList>
            <person name="Sun Q."/>
            <person name="Mori K."/>
        </authorList>
    </citation>
    <scope>NUCLEOTIDE SEQUENCE [LARGE SCALE GENOMIC DNA]</scope>
    <source>
        <strain evidence="10 11">CCM 3426</strain>
    </source>
</reference>
<dbReference type="Proteomes" id="UP001589647">
    <property type="component" value="Unassembled WGS sequence"/>
</dbReference>
<dbReference type="GO" id="GO:0016757">
    <property type="term" value="F:glycosyltransferase activity"/>
    <property type="evidence" value="ECO:0007669"/>
    <property type="project" value="UniProtKB-KW"/>
</dbReference>
<gene>
    <name evidence="10" type="ORF">ACFFV7_10165</name>
</gene>
<keyword evidence="4 10" id="KW-0808">Transferase</keyword>
<feature type="transmembrane region" description="Helical" evidence="8">
    <location>
        <begin position="340"/>
        <end position="359"/>
    </location>
</feature>
<keyword evidence="11" id="KW-1185">Reference proteome</keyword>
<keyword evidence="2" id="KW-1003">Cell membrane</keyword>
<feature type="transmembrane region" description="Helical" evidence="8">
    <location>
        <begin position="92"/>
        <end position="114"/>
    </location>
</feature>
<evidence type="ECO:0000256" key="4">
    <source>
        <dbReference type="ARBA" id="ARBA00022679"/>
    </source>
</evidence>
<evidence type="ECO:0000256" key="2">
    <source>
        <dbReference type="ARBA" id="ARBA00022475"/>
    </source>
</evidence>
<feature type="transmembrane region" description="Helical" evidence="8">
    <location>
        <begin position="145"/>
        <end position="163"/>
    </location>
</feature>
<dbReference type="PANTHER" id="PTHR33908:SF3">
    <property type="entry name" value="UNDECAPRENYL PHOSPHATE-ALPHA-4-AMINO-4-DEOXY-L-ARABINOSE ARABINOSYL TRANSFERASE"/>
    <property type="match status" value="1"/>
</dbReference>
<evidence type="ECO:0000256" key="7">
    <source>
        <dbReference type="ARBA" id="ARBA00023136"/>
    </source>
</evidence>
<evidence type="ECO:0000259" key="9">
    <source>
        <dbReference type="Pfam" id="PF13231"/>
    </source>
</evidence>
<accession>A0ABV5IAJ6</accession>
<dbReference type="PANTHER" id="PTHR33908">
    <property type="entry name" value="MANNOSYLTRANSFERASE YKCB-RELATED"/>
    <property type="match status" value="1"/>
</dbReference>
<feature type="transmembrane region" description="Helical" evidence="8">
    <location>
        <begin position="262"/>
        <end position="285"/>
    </location>
</feature>
<feature type="domain" description="Glycosyltransferase RgtA/B/C/D-like" evidence="9">
    <location>
        <begin position="77"/>
        <end position="210"/>
    </location>
</feature>
<protein>
    <submittedName>
        <fullName evidence="10">Glycosyltransferase family 39 protein</fullName>
        <ecNumber evidence="10">2.4.-.-</ecNumber>
    </submittedName>
</protein>
<evidence type="ECO:0000256" key="1">
    <source>
        <dbReference type="ARBA" id="ARBA00004651"/>
    </source>
</evidence>
<evidence type="ECO:0000256" key="6">
    <source>
        <dbReference type="ARBA" id="ARBA00022989"/>
    </source>
</evidence>